<evidence type="ECO:0000256" key="1">
    <source>
        <dbReference type="SAM" id="MobiDB-lite"/>
    </source>
</evidence>
<sequence length="69" mass="7841">MKAFQKLSKTHMSPLARKRLVKGESLVRSMTSEPEILFQALLGGFEGMETLPMREDGRSDRQRKKFASA</sequence>
<proteinExistence type="predicted"/>
<evidence type="ECO:0000313" key="3">
    <source>
        <dbReference type="WBParaSite" id="Pan_g7743.t1"/>
    </source>
</evidence>
<reference evidence="2" key="1">
    <citation type="journal article" date="2013" name="Genetics">
        <title>The draft genome and transcriptome of Panagrellus redivivus are shaped by the harsh demands of a free-living lifestyle.</title>
        <authorList>
            <person name="Srinivasan J."/>
            <person name="Dillman A.R."/>
            <person name="Macchietto M.G."/>
            <person name="Heikkinen L."/>
            <person name="Lakso M."/>
            <person name="Fracchia K.M."/>
            <person name="Antoshechkin I."/>
            <person name="Mortazavi A."/>
            <person name="Wong G."/>
            <person name="Sternberg P.W."/>
        </authorList>
    </citation>
    <scope>NUCLEOTIDE SEQUENCE [LARGE SCALE GENOMIC DNA]</scope>
    <source>
        <strain evidence="2">MT8872</strain>
    </source>
</reference>
<reference evidence="3" key="2">
    <citation type="submission" date="2020-10" db="UniProtKB">
        <authorList>
            <consortium name="WormBaseParasite"/>
        </authorList>
    </citation>
    <scope>IDENTIFICATION</scope>
</reference>
<evidence type="ECO:0000313" key="2">
    <source>
        <dbReference type="Proteomes" id="UP000492821"/>
    </source>
</evidence>
<dbReference type="WBParaSite" id="Pan_g7743.t1">
    <property type="protein sequence ID" value="Pan_g7743.t1"/>
    <property type="gene ID" value="Pan_g7743"/>
</dbReference>
<organism evidence="2 3">
    <name type="scientific">Panagrellus redivivus</name>
    <name type="common">Microworm</name>
    <dbReference type="NCBI Taxonomy" id="6233"/>
    <lineage>
        <taxon>Eukaryota</taxon>
        <taxon>Metazoa</taxon>
        <taxon>Ecdysozoa</taxon>
        <taxon>Nematoda</taxon>
        <taxon>Chromadorea</taxon>
        <taxon>Rhabditida</taxon>
        <taxon>Tylenchina</taxon>
        <taxon>Panagrolaimomorpha</taxon>
        <taxon>Panagrolaimoidea</taxon>
        <taxon>Panagrolaimidae</taxon>
        <taxon>Panagrellus</taxon>
    </lineage>
</organism>
<dbReference type="AlphaFoldDB" id="A0A7E4W5V9"/>
<accession>A0A7E4W5V9</accession>
<name>A0A7E4W5V9_PANRE</name>
<protein>
    <submittedName>
        <fullName evidence="3">O-methyltransferase</fullName>
    </submittedName>
</protein>
<keyword evidence="2" id="KW-1185">Reference proteome</keyword>
<dbReference type="Proteomes" id="UP000492821">
    <property type="component" value="Unassembled WGS sequence"/>
</dbReference>
<feature type="region of interest" description="Disordered" evidence="1">
    <location>
        <begin position="50"/>
        <end position="69"/>
    </location>
</feature>